<dbReference type="InterPro" id="IPR008757">
    <property type="entry name" value="Peptidase_M6-like_domain"/>
</dbReference>
<reference evidence="2" key="1">
    <citation type="submission" date="2024-06" db="EMBL/GenBank/DDBJ databases">
        <authorList>
            <person name="Sun Y."/>
        </authorList>
    </citation>
    <scope>NUCLEOTIDE SEQUENCE</scope>
    <source>
        <strain evidence="2">IGA1.0</strain>
    </source>
</reference>
<dbReference type="SUPFAM" id="SSF55486">
    <property type="entry name" value="Metalloproteases ('zincins'), catalytic domain"/>
    <property type="match status" value="1"/>
</dbReference>
<dbReference type="Pfam" id="PF05547">
    <property type="entry name" value="Peptidase_M6"/>
    <property type="match status" value="1"/>
</dbReference>
<protein>
    <submittedName>
        <fullName evidence="2">Immune inhibitor A domain-containing protein</fullName>
    </submittedName>
</protein>
<dbReference type="AlphaFoldDB" id="A0AAU7QIR8"/>
<sequence>MADLKSFVPMTGRGAFDVTHVDGTGFMTITVKVFANYENRPVEGVSWNRQDIMRFEAGAKAAVREHWDGKFFLVNRKKNPTPRVSVLFNVHFVTTRSEATVIMNVPRYSSAYGPGGLARCDSYVGLSQIDTGNIAAQSSAMVHSESTGLINVKLTEAGNVSRDERCRISALFLPLGLNAIALDPYGTLTPQLKVALANLSLRIKTGTPSRPLVPLIVKARYNTGMGASAGKVVKQMRAVRDQLIAFGVRNPVSVDPLPVNDLGLSNAGFIELECDLTFETRFDDDMWMNIFAHEYGHMLGLPDEYDAPPAPTDRSSKAIAINRFCAMCDVHKAAKPPMGMMTTSIMCKGRDILPCHMLPALEAIIRITNEEGWTVG</sequence>
<dbReference type="GO" id="GO:0008233">
    <property type="term" value="F:peptidase activity"/>
    <property type="evidence" value="ECO:0007669"/>
    <property type="project" value="InterPro"/>
</dbReference>
<evidence type="ECO:0000313" key="2">
    <source>
        <dbReference type="EMBL" id="XBS89572.1"/>
    </source>
</evidence>
<dbReference type="GO" id="GO:0006508">
    <property type="term" value="P:proteolysis"/>
    <property type="evidence" value="ECO:0007669"/>
    <property type="project" value="InterPro"/>
</dbReference>
<dbReference type="EMBL" id="CP157948">
    <property type="protein sequence ID" value="XBS89572.1"/>
    <property type="molecule type" value="Genomic_DNA"/>
</dbReference>
<evidence type="ECO:0000259" key="1">
    <source>
        <dbReference type="Pfam" id="PF05547"/>
    </source>
</evidence>
<gene>
    <name evidence="2" type="ORF">ABNK63_14395</name>
</gene>
<proteinExistence type="predicted"/>
<accession>A0AAU7QIR8</accession>
<dbReference type="RefSeq" id="WP_350016011.1">
    <property type="nucleotide sequence ID" value="NZ_CP157948.1"/>
</dbReference>
<organism evidence="2">
    <name type="scientific">Rhodanobacter sp. IGA1.0</name>
    <dbReference type="NCBI Taxonomy" id="3158582"/>
    <lineage>
        <taxon>Bacteria</taxon>
        <taxon>Pseudomonadati</taxon>
        <taxon>Pseudomonadota</taxon>
        <taxon>Gammaproteobacteria</taxon>
        <taxon>Lysobacterales</taxon>
        <taxon>Rhodanobacteraceae</taxon>
        <taxon>Rhodanobacter</taxon>
    </lineage>
</organism>
<name>A0AAU7QIR8_9GAMM</name>
<feature type="domain" description="Peptidase M6-like" evidence="1">
    <location>
        <begin position="287"/>
        <end position="317"/>
    </location>
</feature>